<dbReference type="GO" id="GO:0005829">
    <property type="term" value="C:cytosol"/>
    <property type="evidence" value="ECO:0007669"/>
    <property type="project" value="TreeGrafter"/>
</dbReference>
<evidence type="ECO:0000256" key="2">
    <source>
        <dbReference type="ARBA" id="ARBA00022490"/>
    </source>
</evidence>
<dbReference type="SUPFAM" id="SSF50156">
    <property type="entry name" value="PDZ domain-like"/>
    <property type="match status" value="1"/>
</dbReference>
<dbReference type="OrthoDB" id="10031689at2759"/>
<dbReference type="CDD" id="cd06717">
    <property type="entry name" value="PDZ_Dishevelled-like"/>
    <property type="match status" value="1"/>
</dbReference>
<dbReference type="InterPro" id="IPR024580">
    <property type="entry name" value="Dishevelled_C-dom"/>
</dbReference>
<feature type="region of interest" description="Disordered" evidence="4">
    <location>
        <begin position="31"/>
        <end position="53"/>
    </location>
</feature>
<keyword evidence="8" id="KW-1185">Reference proteome</keyword>
<accession>A0A401RTI6</accession>
<feature type="compositionally biased region" description="Low complexity" evidence="4">
    <location>
        <begin position="31"/>
        <end position="41"/>
    </location>
</feature>
<dbReference type="Gene3D" id="2.30.42.10">
    <property type="match status" value="1"/>
</dbReference>
<evidence type="ECO:0000256" key="3">
    <source>
        <dbReference type="PROSITE-ProRule" id="PRU00069"/>
    </source>
</evidence>
<dbReference type="SMART" id="SM00228">
    <property type="entry name" value="PDZ"/>
    <property type="match status" value="1"/>
</dbReference>
<feature type="compositionally biased region" description="Basic residues" evidence="4">
    <location>
        <begin position="250"/>
        <end position="262"/>
    </location>
</feature>
<protein>
    <recommendedName>
        <fullName evidence="9">PDZ domain-containing protein</fullName>
    </recommendedName>
</protein>
<dbReference type="PROSITE" id="PS50841">
    <property type="entry name" value="DIX"/>
    <property type="match status" value="1"/>
</dbReference>
<dbReference type="PANTHER" id="PTHR10878">
    <property type="entry name" value="SEGMENT POLARITY PROTEIN DISHEVELLED"/>
    <property type="match status" value="1"/>
</dbReference>
<dbReference type="InterPro" id="IPR001158">
    <property type="entry name" value="DIX"/>
</dbReference>
<feature type="domain" description="DIX" evidence="6">
    <location>
        <begin position="37"/>
        <end position="122"/>
    </location>
</feature>
<dbReference type="InterPro" id="IPR015506">
    <property type="entry name" value="Dsh/Dvl-rel"/>
</dbReference>
<dbReference type="PANTHER" id="PTHR10878:SF8">
    <property type="entry name" value="SEGMENT POLARITY PROTEIN DISHEVELLED HOMOLOG DVL-2"/>
    <property type="match status" value="1"/>
</dbReference>
<feature type="region of interest" description="Disordered" evidence="4">
    <location>
        <begin position="144"/>
        <end position="204"/>
    </location>
</feature>
<comment type="subcellular location">
    <subcellularLocation>
        <location evidence="1">Cytoplasm</location>
    </subcellularLocation>
</comment>
<feature type="compositionally biased region" description="Basic residues" evidence="4">
    <location>
        <begin position="509"/>
        <end position="526"/>
    </location>
</feature>
<comment type="caution">
    <text evidence="7">The sequence shown here is derived from an EMBL/GenBank/DDBJ whole genome shotgun (WGS) entry which is preliminary data.</text>
</comment>
<dbReference type="Pfam" id="PF00595">
    <property type="entry name" value="PDZ"/>
    <property type="match status" value="1"/>
</dbReference>
<organism evidence="7 8">
    <name type="scientific">Chiloscyllium punctatum</name>
    <name type="common">Brownbanded bambooshark</name>
    <name type="synonym">Hemiscyllium punctatum</name>
    <dbReference type="NCBI Taxonomy" id="137246"/>
    <lineage>
        <taxon>Eukaryota</taxon>
        <taxon>Metazoa</taxon>
        <taxon>Chordata</taxon>
        <taxon>Craniata</taxon>
        <taxon>Vertebrata</taxon>
        <taxon>Chondrichthyes</taxon>
        <taxon>Elasmobranchii</taxon>
        <taxon>Galeomorphii</taxon>
        <taxon>Galeoidea</taxon>
        <taxon>Orectolobiformes</taxon>
        <taxon>Hemiscylliidae</taxon>
        <taxon>Chiloscyllium</taxon>
    </lineage>
</organism>
<feature type="domain" description="PDZ" evidence="5">
    <location>
        <begin position="285"/>
        <end position="357"/>
    </location>
</feature>
<evidence type="ECO:0000259" key="5">
    <source>
        <dbReference type="PROSITE" id="PS50106"/>
    </source>
</evidence>
<keyword evidence="2" id="KW-0963">Cytoplasm</keyword>
<dbReference type="GO" id="GO:0060070">
    <property type="term" value="P:canonical Wnt signaling pathway"/>
    <property type="evidence" value="ECO:0007669"/>
    <property type="project" value="TreeGrafter"/>
</dbReference>
<feature type="compositionally biased region" description="Polar residues" evidence="4">
    <location>
        <begin position="237"/>
        <end position="248"/>
    </location>
</feature>
<dbReference type="EMBL" id="BEZZ01002234">
    <property type="protein sequence ID" value="GCC21440.1"/>
    <property type="molecule type" value="Genomic_DNA"/>
</dbReference>
<feature type="compositionally biased region" description="Basic and acidic residues" evidence="4">
    <location>
        <begin position="180"/>
        <end position="204"/>
    </location>
</feature>
<dbReference type="Pfam" id="PF12316">
    <property type="entry name" value="Dsh_C"/>
    <property type="match status" value="1"/>
</dbReference>
<dbReference type="FunFam" id="2.30.42.10:FF:000014">
    <property type="entry name" value="Segment polarity protein dishevelled homolog DVL-3"/>
    <property type="match status" value="1"/>
</dbReference>
<evidence type="ECO:0000313" key="7">
    <source>
        <dbReference type="EMBL" id="GCC21440.1"/>
    </source>
</evidence>
<dbReference type="InterPro" id="IPR001478">
    <property type="entry name" value="PDZ"/>
</dbReference>
<feature type="compositionally biased region" description="Low complexity" evidence="4">
    <location>
        <begin position="475"/>
        <end position="489"/>
    </location>
</feature>
<dbReference type="Gene3D" id="2.40.240.130">
    <property type="match status" value="1"/>
</dbReference>
<dbReference type="InterPro" id="IPR003351">
    <property type="entry name" value="Dishevelled_protein_dom"/>
</dbReference>
<gene>
    <name evidence="7" type="ORF">chiPu_0019912</name>
</gene>
<dbReference type="GO" id="GO:0005109">
    <property type="term" value="F:frizzled binding"/>
    <property type="evidence" value="ECO:0007669"/>
    <property type="project" value="TreeGrafter"/>
</dbReference>
<dbReference type="Pfam" id="PF02377">
    <property type="entry name" value="Dishevelled"/>
    <property type="match status" value="1"/>
</dbReference>
<feature type="region of interest" description="Disordered" evidence="4">
    <location>
        <begin position="230"/>
        <end position="272"/>
    </location>
</feature>
<dbReference type="Proteomes" id="UP000287033">
    <property type="component" value="Unassembled WGS sequence"/>
</dbReference>
<sequence>MRRFRGRGDEEALKAAGGACAVVKETWGRRGAQSGGAQARLSGGGVGGAQARRHPQIQTRHIGIQWFTFLGDCPPPLLNRIEAVEGESEKALCCVVKEEISDDNAKLPCFNGRVVSWLVSAEGSQPEPAPHPVSTMPDVPPPIERTGGIGDSRPPSFHANVTGSRENLDNETETESVVLSRREKPRRRESMEHGPRVNGHPKMERHLAGYESSSTLLSSELETTSFCDSDEDDAASRFSSSTEQSTNSRILKRHRRRRKQRPPRLERASSFSSVTDSTMSLNIITVTLNMEKYNFLGISIVGQSNERGDGGIYIGSIMKGGAVAADGRIEPGDMLLQVNDINFENMSNDDAVRVLREIVHKPGVSGCAMKIVNLANLSLNDNDGSSGASDQDTLTPLPHPGTTPWPIMHSFQYPYPPPHPYSTQPPSYHELTTYSYGGGGSAGSQHSEGSRSSGSNRSESERRTGKDKDSKTVDSKSGSGSESEYSTRSSVRRDHTGSERSAANSEHSHRSHHHSVMGSVRSHHSVHPYGPPGVPLQYNPLMVMMVPQPPPPSSAAVPPGAPPVRDLASVPPELTASRQSFHMAMGNPSEFFVDVM</sequence>
<reference evidence="7 8" key="1">
    <citation type="journal article" date="2018" name="Nat. Ecol. Evol.">
        <title>Shark genomes provide insights into elasmobranch evolution and the origin of vertebrates.</title>
        <authorList>
            <person name="Hara Y"/>
            <person name="Yamaguchi K"/>
            <person name="Onimaru K"/>
            <person name="Kadota M"/>
            <person name="Koyanagi M"/>
            <person name="Keeley SD"/>
            <person name="Tatsumi K"/>
            <person name="Tanaka K"/>
            <person name="Motone F"/>
            <person name="Kageyama Y"/>
            <person name="Nozu R"/>
            <person name="Adachi N"/>
            <person name="Nishimura O"/>
            <person name="Nakagawa R"/>
            <person name="Tanegashima C"/>
            <person name="Kiyatake I"/>
            <person name="Matsumoto R"/>
            <person name="Murakumo K"/>
            <person name="Nishida K"/>
            <person name="Terakita A"/>
            <person name="Kuratani S"/>
            <person name="Sato K"/>
            <person name="Hyodo S Kuraku.S."/>
        </authorList>
    </citation>
    <scope>NUCLEOTIDE SEQUENCE [LARGE SCALE GENOMIC DNA]</scope>
</reference>
<dbReference type="STRING" id="137246.A0A401RTI6"/>
<dbReference type="OMA" id="RHRENME"/>
<keyword evidence="3" id="KW-0879">Wnt signaling pathway</keyword>
<dbReference type="Pfam" id="PF00778">
    <property type="entry name" value="DIX"/>
    <property type="match status" value="1"/>
</dbReference>
<dbReference type="AlphaFoldDB" id="A0A401RTI6"/>
<dbReference type="PROSITE" id="PS50106">
    <property type="entry name" value="PDZ"/>
    <property type="match status" value="1"/>
</dbReference>
<proteinExistence type="predicted"/>
<evidence type="ECO:0000259" key="6">
    <source>
        <dbReference type="PROSITE" id="PS50841"/>
    </source>
</evidence>
<evidence type="ECO:0008006" key="9">
    <source>
        <dbReference type="Google" id="ProtNLM"/>
    </source>
</evidence>
<dbReference type="InterPro" id="IPR036034">
    <property type="entry name" value="PDZ_sf"/>
</dbReference>
<feature type="region of interest" description="Disordered" evidence="4">
    <location>
        <begin position="416"/>
        <end position="532"/>
    </location>
</feature>
<evidence type="ECO:0000313" key="8">
    <source>
        <dbReference type="Proteomes" id="UP000287033"/>
    </source>
</evidence>
<dbReference type="SMART" id="SM00021">
    <property type="entry name" value="DAX"/>
    <property type="match status" value="1"/>
</dbReference>
<feature type="compositionally biased region" description="Low complexity" evidence="4">
    <location>
        <begin position="443"/>
        <end position="457"/>
    </location>
</feature>
<name>A0A401RTI6_CHIPU</name>
<evidence type="ECO:0000256" key="1">
    <source>
        <dbReference type="ARBA" id="ARBA00004496"/>
    </source>
</evidence>
<evidence type="ECO:0000256" key="4">
    <source>
        <dbReference type="SAM" id="MobiDB-lite"/>
    </source>
</evidence>
<dbReference type="InterPro" id="IPR038207">
    <property type="entry name" value="DIX_dom_sf"/>
</dbReference>
<dbReference type="FunFam" id="2.40.240.130:FF:000009">
    <property type="entry name" value="Dishevelled segment polarity protein 3"/>
    <property type="match status" value="1"/>
</dbReference>
<feature type="compositionally biased region" description="Basic and acidic residues" evidence="4">
    <location>
        <begin position="458"/>
        <end position="474"/>
    </location>
</feature>